<proteinExistence type="predicted"/>
<evidence type="ECO:0008006" key="3">
    <source>
        <dbReference type="Google" id="ProtNLM"/>
    </source>
</evidence>
<name>A0A1C4VJQ3_9ACTN</name>
<sequence>MRVWYVAYGSNMHAARLAWYIGGGCPPGGMRTYPGCRDRRPPSRSAPVSLPGGIYFAGESRAWTGGMAFYDPHLPGEAAARAYLVTVDQFTDIAAQEMYRPAGETAHLTETTTAAVEAAIAGGRATLGPGRYETLVCPGSRSGVPMLTFTAPEGASAVRCRPPAPTYLRMIARGLRESHGWPAERIASYLDDRPGVADAWLPDAVAALVSEALAEP</sequence>
<evidence type="ECO:0000313" key="1">
    <source>
        <dbReference type="EMBL" id="SCE83999.1"/>
    </source>
</evidence>
<dbReference type="RefSeq" id="WP_231924496.1">
    <property type="nucleotide sequence ID" value="NZ_LT607409.1"/>
</dbReference>
<gene>
    <name evidence="1" type="ORF">GA0070612_1496</name>
</gene>
<protein>
    <recommendedName>
        <fullName evidence="3">Histone deacetylase</fullName>
    </recommendedName>
</protein>
<dbReference type="Gene3D" id="3.10.490.10">
    <property type="entry name" value="Gamma-glutamyl cyclotransferase-like"/>
    <property type="match status" value="1"/>
</dbReference>
<keyword evidence="2" id="KW-1185">Reference proteome</keyword>
<reference evidence="2" key="1">
    <citation type="submission" date="2016-06" db="EMBL/GenBank/DDBJ databases">
        <authorList>
            <person name="Varghese N."/>
            <person name="Submissions Spin"/>
        </authorList>
    </citation>
    <scope>NUCLEOTIDE SEQUENCE [LARGE SCALE GENOMIC DNA]</scope>
    <source>
        <strain evidence="2">DSM 45160</strain>
    </source>
</reference>
<dbReference type="AlphaFoldDB" id="A0A1C4VJQ3"/>
<evidence type="ECO:0000313" key="2">
    <source>
        <dbReference type="Proteomes" id="UP000198224"/>
    </source>
</evidence>
<organism evidence="1 2">
    <name type="scientific">Micromonospora chokoriensis</name>
    <dbReference type="NCBI Taxonomy" id="356851"/>
    <lineage>
        <taxon>Bacteria</taxon>
        <taxon>Bacillati</taxon>
        <taxon>Actinomycetota</taxon>
        <taxon>Actinomycetes</taxon>
        <taxon>Micromonosporales</taxon>
        <taxon>Micromonosporaceae</taxon>
        <taxon>Micromonospora</taxon>
    </lineage>
</organism>
<dbReference type="EMBL" id="LT607409">
    <property type="protein sequence ID" value="SCE83999.1"/>
    <property type="molecule type" value="Genomic_DNA"/>
</dbReference>
<dbReference type="Proteomes" id="UP000198224">
    <property type="component" value="Chromosome I"/>
</dbReference>
<accession>A0A1C4VJQ3</accession>